<feature type="domain" description="CG-1" evidence="16">
    <location>
        <begin position="67"/>
        <end position="192"/>
    </location>
</feature>
<dbReference type="FunFam" id="2.60.40.10:FF:000089">
    <property type="entry name" value="calmodulin-binding transcription activator 2 isoform X1"/>
    <property type="match status" value="1"/>
</dbReference>
<comment type="subcellular location">
    <subcellularLocation>
        <location evidence="1">Nucleus</location>
    </subcellularLocation>
    <subcellularLocation>
        <location evidence="2">Target cell membrane</location>
    </subcellularLocation>
</comment>
<evidence type="ECO:0000256" key="6">
    <source>
        <dbReference type="ARBA" id="ARBA00022737"/>
    </source>
</evidence>
<feature type="region of interest" description="Disordered" evidence="15">
    <location>
        <begin position="583"/>
        <end position="603"/>
    </location>
</feature>
<dbReference type="SUPFAM" id="SSF81296">
    <property type="entry name" value="E set domains"/>
    <property type="match status" value="1"/>
</dbReference>
<feature type="region of interest" description="Disordered" evidence="15">
    <location>
        <begin position="764"/>
        <end position="800"/>
    </location>
</feature>
<dbReference type="SUPFAM" id="SSF48403">
    <property type="entry name" value="Ankyrin repeat"/>
    <property type="match status" value="1"/>
</dbReference>
<evidence type="ECO:0000256" key="5">
    <source>
        <dbReference type="ARBA" id="ARBA00022537"/>
    </source>
</evidence>
<dbReference type="Pfam" id="PF01833">
    <property type="entry name" value="TIG"/>
    <property type="match status" value="1"/>
</dbReference>
<dbReference type="Pfam" id="PF00612">
    <property type="entry name" value="IQ"/>
    <property type="match status" value="1"/>
</dbReference>
<name>A0AAJ7L4L7_9ACAR</name>
<keyword evidence="12" id="KW-0539">Nucleus</keyword>
<dbReference type="GO" id="GO:0044218">
    <property type="term" value="C:other organism cell membrane"/>
    <property type="evidence" value="ECO:0007669"/>
    <property type="project" value="UniProtKB-KW"/>
</dbReference>
<dbReference type="InterPro" id="IPR002909">
    <property type="entry name" value="IPT_dom"/>
</dbReference>
<sequence length="1564" mass="170019">MPDGIEESWFVPSESSEGTRKSHLSAKSSVQVNQAVDDMKGGWEFELEEPTATCVPVLPESLETITKAESLPSQRHRWNTNEEIASILISFEKHETWLTKEVQIRPHSGSMLLYSRKRVRYRRDGYCWKKRKDGKTTREDHMKLKVQGTECIYGCYVHSAILPTFHRRCYWLLQNPDIVLVHYLNVPFSDDSKMLTAPTLSCCADAKEWTKEELMAQLKPMCKYADIDHEDIRSVKKVTSLNTVESIVCQLLEKQKEKVSSPDKGPDCPCDSTTKPSTPKSNITSHQPSIVSVHTPRSEASILQITTQTTPMSPGSTQSITVVNASNAFSQQSITAKKIATGHPVHRIISPKNLTSSTIVSALPANPVTSSTAVKTDNRLMSGPTVSNTTSNTTTSIVPSQIPIVSSAPTMPTPPRPASVLLAPCRPLNGDTSRPSFILNLSQLRGGGGLLILNGPANASNGLAGASVTPLTLVCGTNGPSPTSTVPTPATSAPIAMTEGTLTRVAVQSSANGQTISIPSPPAYPVSGISPVGTSTAPVPAGPIQRVPESTVPCSVSSSVPDYFAISPRLIQVKSENPIHVKAETPDSASPVVEAKPSPPDEDMHMDDLLPMCETNRSNSPPFPNLTPTSLQLPTGPLDISDIFNTQVQNGDFCGPKDDFMTDFGGPSVSSSDNTHTMLKTDLKTEPLDFADVPTTSLAQDLSHSSAHMAGSIGDGTVSDFNTMDFIEHNIGGSEEDGFNIETFDMLGSVATWEDLNDINALTTSQIPPPALPSSKQQNSMSAGSSPLSSDTSASLMMPPPLALPPPASDLLTTMNCDSIHRTSPTDFSAKMLCIKIVDYSPDWAYTPGGVKVLIAGDWTQSVSHFSILFDGMSVPTTLVQNGLLCCCCPSHEPGLVSLQVAVDGFVISDTVKFEYRAGERAANRASAPTDSVESNDVKKTRSCFDVEESALKYSLMERLESIEARLAISTECESPRSLLAKALAAGSWNFEQRMVSVCSGLMVSPSPPTAAAAPVKVTDSEQMSLLHLSAALGYTKLISVLLRWREENPSPLIESEVDALNRDFYENTPLHWACAKGHRKSIQQLLSWNPAAAKVFNLEGDRPGDCARNHESQGTSKQSVQIFDSKSRRAAKRPSATPLRALLSLSLKSPGDHGLCEADKNAPGSDSNGDVVDSSSKSPIVDVVSISEDEEVDDTAAVSPIGPTSSNRELLDVKGLSSKQQRVFNICLYADEEERILNLAQQIIAALPERIKSHVQDYEDEDQRTCCNSPIRLDSPIDPREEELLVEEFEASLEESTSSLFSDNLQFDLTEQNYRLTDDDPTTSLPSSSTCPRSPASDEIVEHDFSKLNLSDAEQRELYEAAITIQKAFRSYKDRKISEHQEADHKEREAAVLIQNYYRRYKQYLYHKSKSSAGYFDVPFSPDSGFPDAETSKRLKIDTKETSLSSTVEHDLDRIFGSSASTSSNIQETPSTSGVKKQPPTQKKETQAAKKIREFLRKKSQNGMATRSSWNHKPGKEERATSAAPKRQERSTPMAGASRTHMKVYGGLRSSKSQKGSRRSGAI</sequence>
<feature type="compositionally biased region" description="Basic and acidic residues" evidence="15">
    <location>
        <begin position="1515"/>
        <end position="1531"/>
    </location>
</feature>
<feature type="region of interest" description="Disordered" evidence="15">
    <location>
        <begin position="1438"/>
        <end position="1564"/>
    </location>
</feature>
<evidence type="ECO:0000256" key="11">
    <source>
        <dbReference type="ARBA" id="ARBA00023163"/>
    </source>
</evidence>
<evidence type="ECO:0000256" key="13">
    <source>
        <dbReference type="ARBA" id="ARBA00023298"/>
    </source>
</evidence>
<feature type="region of interest" description="Disordered" evidence="15">
    <location>
        <begin position="1"/>
        <end position="26"/>
    </location>
</feature>
<evidence type="ECO:0000256" key="1">
    <source>
        <dbReference type="ARBA" id="ARBA00004123"/>
    </source>
</evidence>
<dbReference type="GO" id="GO:0006887">
    <property type="term" value="P:exocytosis"/>
    <property type="evidence" value="ECO:0007669"/>
    <property type="project" value="UniProtKB-KW"/>
</dbReference>
<keyword evidence="11" id="KW-0804">Transcription</keyword>
<keyword evidence="8" id="KW-0528">Neurotoxin</keyword>
<dbReference type="Gene3D" id="1.20.5.190">
    <property type="match status" value="1"/>
</dbReference>
<dbReference type="Gene3D" id="1.25.40.20">
    <property type="entry name" value="Ankyrin repeat-containing domain"/>
    <property type="match status" value="1"/>
</dbReference>
<dbReference type="InterPro" id="IPR005559">
    <property type="entry name" value="CG-1_dom"/>
</dbReference>
<keyword evidence="8" id="KW-0638">Presynaptic neurotoxin</keyword>
<dbReference type="InterPro" id="IPR002110">
    <property type="entry name" value="Ankyrin_rpt"/>
</dbReference>
<dbReference type="CDD" id="cd23767">
    <property type="entry name" value="IQCD"/>
    <property type="match status" value="1"/>
</dbReference>
<dbReference type="Pfam" id="PF00023">
    <property type="entry name" value="Ank"/>
    <property type="match status" value="1"/>
</dbReference>
<evidence type="ECO:0000256" key="10">
    <source>
        <dbReference type="ARBA" id="ARBA00023159"/>
    </source>
</evidence>
<comment type="similarity">
    <text evidence="3">Belongs to the CAMTA family.</text>
</comment>
<feature type="compositionally biased region" description="Low complexity" evidence="15">
    <location>
        <begin position="1165"/>
        <end position="1177"/>
    </location>
</feature>
<dbReference type="Gene3D" id="2.60.40.10">
    <property type="entry name" value="Immunoglobulins"/>
    <property type="match status" value="1"/>
</dbReference>
<evidence type="ECO:0000256" key="7">
    <source>
        <dbReference type="ARBA" id="ARBA00023015"/>
    </source>
</evidence>
<feature type="compositionally biased region" description="Polar residues" evidence="15">
    <location>
        <begin position="1113"/>
        <end position="1125"/>
    </location>
</feature>
<evidence type="ECO:0000256" key="2">
    <source>
        <dbReference type="ARBA" id="ARBA00004175"/>
    </source>
</evidence>
<dbReference type="GO" id="GO:0005634">
    <property type="term" value="C:nucleus"/>
    <property type="evidence" value="ECO:0007669"/>
    <property type="project" value="UniProtKB-SubCell"/>
</dbReference>
<keyword evidence="7" id="KW-0805">Transcription regulation</keyword>
<dbReference type="SMART" id="SM01076">
    <property type="entry name" value="CG-1"/>
    <property type="match status" value="1"/>
</dbReference>
<evidence type="ECO:0000256" key="4">
    <source>
        <dbReference type="ARBA" id="ARBA00022483"/>
    </source>
</evidence>
<dbReference type="InterPro" id="IPR013783">
    <property type="entry name" value="Ig-like_fold"/>
</dbReference>
<reference evidence="18" key="1">
    <citation type="submission" date="2025-08" db="UniProtKB">
        <authorList>
            <consortium name="RefSeq"/>
        </authorList>
    </citation>
    <scope>IDENTIFICATION</scope>
</reference>
<keyword evidence="13" id="KW-1053">Target membrane</keyword>
<dbReference type="GO" id="GO:0003690">
    <property type="term" value="F:double-stranded DNA binding"/>
    <property type="evidence" value="ECO:0007669"/>
    <property type="project" value="TreeGrafter"/>
</dbReference>
<dbReference type="PROSITE" id="PS51437">
    <property type="entry name" value="CG_1"/>
    <property type="match status" value="1"/>
</dbReference>
<feature type="compositionally biased region" description="Polar residues" evidence="15">
    <location>
        <begin position="1502"/>
        <end position="1512"/>
    </location>
</feature>
<dbReference type="RefSeq" id="XP_018495633.2">
    <property type="nucleotide sequence ID" value="XM_018640117.2"/>
</dbReference>
<accession>A0AAJ7L4L7</accession>
<feature type="region of interest" description="Disordered" evidence="15">
    <location>
        <begin position="1155"/>
        <end position="1177"/>
    </location>
</feature>
<dbReference type="PANTHER" id="PTHR23335">
    <property type="entry name" value="CALMODULIN-BINDING TRANSCRIPTION ACTIVATOR CAMTA"/>
    <property type="match status" value="1"/>
</dbReference>
<keyword evidence="13" id="KW-0472">Membrane</keyword>
<dbReference type="Pfam" id="PF03859">
    <property type="entry name" value="CG-1"/>
    <property type="match status" value="1"/>
</dbReference>
<evidence type="ECO:0000313" key="17">
    <source>
        <dbReference type="Proteomes" id="UP000694867"/>
    </source>
</evidence>
<feature type="region of interest" description="Disordered" evidence="15">
    <location>
        <begin position="258"/>
        <end position="291"/>
    </location>
</feature>
<feature type="compositionally biased region" description="Polar residues" evidence="15">
    <location>
        <begin position="271"/>
        <end position="291"/>
    </location>
</feature>
<dbReference type="GO" id="GO:0006357">
    <property type="term" value="P:regulation of transcription by RNA polymerase II"/>
    <property type="evidence" value="ECO:0007669"/>
    <property type="project" value="TreeGrafter"/>
</dbReference>
<dbReference type="InterPro" id="IPR000048">
    <property type="entry name" value="IQ_motif_EF-hand-BS"/>
</dbReference>
<keyword evidence="10" id="KW-0010">Activator</keyword>
<dbReference type="Proteomes" id="UP000694867">
    <property type="component" value="Unplaced"/>
</dbReference>
<feature type="region of interest" description="Disordered" evidence="15">
    <location>
        <begin position="1318"/>
        <end position="1338"/>
    </location>
</feature>
<evidence type="ECO:0000259" key="16">
    <source>
        <dbReference type="PROSITE" id="PS51437"/>
    </source>
</evidence>
<dbReference type="InterPro" id="IPR014756">
    <property type="entry name" value="Ig_E-set"/>
</dbReference>
<feature type="compositionally biased region" description="Basic and acidic residues" evidence="15">
    <location>
        <begin position="1101"/>
        <end position="1112"/>
    </location>
</feature>
<evidence type="ECO:0000256" key="3">
    <source>
        <dbReference type="ARBA" id="ARBA00008267"/>
    </source>
</evidence>
<dbReference type="InterPro" id="IPR036770">
    <property type="entry name" value="Ankyrin_rpt-contain_sf"/>
</dbReference>
<comment type="subunit">
    <text evidence="14">May interact with calmodulin.</text>
</comment>
<dbReference type="SMART" id="SM00015">
    <property type="entry name" value="IQ"/>
    <property type="match status" value="2"/>
</dbReference>
<dbReference type="PROSITE" id="PS50096">
    <property type="entry name" value="IQ"/>
    <property type="match status" value="1"/>
</dbReference>
<proteinExistence type="inferred from homology"/>
<keyword evidence="8" id="KW-0800">Toxin</keyword>
<evidence type="ECO:0000313" key="18">
    <source>
        <dbReference type="RefSeq" id="XP_018495633.2"/>
    </source>
</evidence>
<evidence type="ECO:0000256" key="12">
    <source>
        <dbReference type="ARBA" id="ARBA00023242"/>
    </source>
</evidence>
<gene>
    <name evidence="18" type="primary">LOC100903178</name>
</gene>
<evidence type="ECO:0000256" key="8">
    <source>
        <dbReference type="ARBA" id="ARBA00023028"/>
    </source>
</evidence>
<keyword evidence="4" id="KW-0268">Exocytosis</keyword>
<feature type="region of interest" description="Disordered" evidence="15">
    <location>
        <begin position="1101"/>
        <end position="1137"/>
    </location>
</feature>
<keyword evidence="9" id="KW-0040">ANK repeat</keyword>
<evidence type="ECO:0000256" key="14">
    <source>
        <dbReference type="ARBA" id="ARBA00029480"/>
    </source>
</evidence>
<dbReference type="PANTHER" id="PTHR23335:SF1">
    <property type="entry name" value="CALMODULIN-BINDING TRANSCRIPTION ACTIVATOR, ISOFORM F"/>
    <property type="match status" value="1"/>
</dbReference>
<feature type="compositionally biased region" description="Low complexity" evidence="15">
    <location>
        <begin position="782"/>
        <end position="797"/>
    </location>
</feature>
<dbReference type="GO" id="GO:0003712">
    <property type="term" value="F:transcription coregulator activity"/>
    <property type="evidence" value="ECO:0007669"/>
    <property type="project" value="TreeGrafter"/>
</dbReference>
<evidence type="ECO:0000256" key="9">
    <source>
        <dbReference type="ARBA" id="ARBA00023043"/>
    </source>
</evidence>
<feature type="compositionally biased region" description="Low complexity" evidence="15">
    <location>
        <begin position="1547"/>
        <end position="1564"/>
    </location>
</feature>
<protein>
    <submittedName>
        <fullName evidence="18">Calmodulin-binding transcription activator 2</fullName>
    </submittedName>
</protein>
<keyword evidence="17" id="KW-1185">Reference proteome</keyword>
<evidence type="ECO:0000256" key="15">
    <source>
        <dbReference type="SAM" id="MobiDB-lite"/>
    </source>
</evidence>
<keyword evidence="5" id="KW-1052">Target cell membrane</keyword>
<dbReference type="KEGG" id="goe:100903178"/>
<keyword evidence="6" id="KW-0677">Repeat</keyword>
<dbReference type="GeneID" id="100903178"/>
<feature type="compositionally biased region" description="Polar residues" evidence="15">
    <location>
        <begin position="1459"/>
        <end position="1476"/>
    </location>
</feature>
<dbReference type="GO" id="GO:0044231">
    <property type="term" value="C:host cell presynaptic membrane"/>
    <property type="evidence" value="ECO:0007669"/>
    <property type="project" value="UniProtKB-KW"/>
</dbReference>
<organism evidence="17 18">
    <name type="scientific">Galendromus occidentalis</name>
    <name type="common">western predatory mite</name>
    <dbReference type="NCBI Taxonomy" id="34638"/>
    <lineage>
        <taxon>Eukaryota</taxon>
        <taxon>Metazoa</taxon>
        <taxon>Ecdysozoa</taxon>
        <taxon>Arthropoda</taxon>
        <taxon>Chelicerata</taxon>
        <taxon>Arachnida</taxon>
        <taxon>Acari</taxon>
        <taxon>Parasitiformes</taxon>
        <taxon>Mesostigmata</taxon>
        <taxon>Gamasina</taxon>
        <taxon>Phytoseioidea</taxon>
        <taxon>Phytoseiidae</taxon>
        <taxon>Typhlodrominae</taxon>
        <taxon>Galendromus</taxon>
    </lineage>
</organism>
<feature type="compositionally biased region" description="Basic and acidic residues" evidence="15">
    <location>
        <begin position="1483"/>
        <end position="1498"/>
    </location>
</feature>